<evidence type="ECO:0000313" key="3">
    <source>
        <dbReference type="Proteomes" id="UP000663802"/>
    </source>
</evidence>
<evidence type="ECO:0000259" key="1">
    <source>
        <dbReference type="PROSITE" id="PS51831"/>
    </source>
</evidence>
<gene>
    <name evidence="2" type="ORF">CSC2_04590</name>
</gene>
<dbReference type="Pfam" id="PF01966">
    <property type="entry name" value="HD"/>
    <property type="match status" value="1"/>
</dbReference>
<comment type="caution">
    <text evidence="2">The sequence shown here is derived from an EMBL/GenBank/DDBJ whole genome shotgun (WGS) entry which is preliminary data.</text>
</comment>
<accession>A0ABQ1E5C6</accession>
<dbReference type="EMBL" id="BMBA01000001">
    <property type="protein sequence ID" value="GFZ29933.1"/>
    <property type="molecule type" value="Genomic_DNA"/>
</dbReference>
<sequence>MNRLEKVHDAVDSILIKQSNAEVRRHGYVHLYGVSSYCSILSLRRGANAELSAISGILHDIYTYKTGDSYEHAKLGSIEARKILNELKLFTEEEINIICKAIYNHSNKNDVGGIYEEILKDADVLQHFSYNIGFSVIEHEKERLAKLFKELDIDKEH</sequence>
<keyword evidence="3" id="KW-1185">Reference proteome</keyword>
<dbReference type="Gene3D" id="1.10.3210.10">
    <property type="entry name" value="Hypothetical protein af1432"/>
    <property type="match status" value="1"/>
</dbReference>
<feature type="domain" description="HD" evidence="1">
    <location>
        <begin position="27"/>
        <end position="128"/>
    </location>
</feature>
<name>A0ABQ1E5C6_9CLOT</name>
<dbReference type="PROSITE" id="PS51831">
    <property type="entry name" value="HD"/>
    <property type="match status" value="1"/>
</dbReference>
<proteinExistence type="predicted"/>
<evidence type="ECO:0000313" key="2">
    <source>
        <dbReference type="EMBL" id="GFZ29933.1"/>
    </source>
</evidence>
<organism evidence="2 3">
    <name type="scientific">Clostridium zeae</name>
    <dbReference type="NCBI Taxonomy" id="2759022"/>
    <lineage>
        <taxon>Bacteria</taxon>
        <taxon>Bacillati</taxon>
        <taxon>Bacillota</taxon>
        <taxon>Clostridia</taxon>
        <taxon>Eubacteriales</taxon>
        <taxon>Clostridiaceae</taxon>
        <taxon>Clostridium</taxon>
    </lineage>
</organism>
<dbReference type="Proteomes" id="UP000663802">
    <property type="component" value="Unassembled WGS sequence"/>
</dbReference>
<protein>
    <submittedName>
        <fullName evidence="2">Metal-dependent phosphohydrolase</fullName>
    </submittedName>
</protein>
<reference evidence="2 3" key="1">
    <citation type="journal article" date="2021" name="Int. J. Syst. Evol. Microbiol.">
        <title>Clostridium zeae sp. nov., isolated from corn silage.</title>
        <authorList>
            <person name="Kobayashi H."/>
            <person name="Tanizawa Y."/>
            <person name="Yagura M."/>
            <person name="Sakamoto M."/>
            <person name="Ohkuma M."/>
            <person name="Tohno M."/>
        </authorList>
    </citation>
    <scope>NUCLEOTIDE SEQUENCE [LARGE SCALE GENOMIC DNA]</scope>
    <source>
        <strain evidence="2 3">CSC2</strain>
    </source>
</reference>
<dbReference type="RefSeq" id="WP_206867932.1">
    <property type="nucleotide sequence ID" value="NZ_BMBA01000001.1"/>
</dbReference>
<dbReference type="SUPFAM" id="SSF109604">
    <property type="entry name" value="HD-domain/PDEase-like"/>
    <property type="match status" value="1"/>
</dbReference>
<dbReference type="InterPro" id="IPR006674">
    <property type="entry name" value="HD_domain"/>
</dbReference>